<dbReference type="InterPro" id="IPR016534">
    <property type="entry name" value="VPS16"/>
</dbReference>
<feature type="compositionally biased region" description="Polar residues" evidence="1">
    <location>
        <begin position="47"/>
        <end position="58"/>
    </location>
</feature>
<keyword evidence="4" id="KW-1185">Reference proteome</keyword>
<dbReference type="Pfam" id="PF04841">
    <property type="entry name" value="Vps16_N"/>
    <property type="match status" value="1"/>
</dbReference>
<evidence type="ECO:0000256" key="1">
    <source>
        <dbReference type="SAM" id="MobiDB-lite"/>
    </source>
</evidence>
<dbReference type="GO" id="GO:0005768">
    <property type="term" value="C:endosome"/>
    <property type="evidence" value="ECO:0007669"/>
    <property type="project" value="TreeGrafter"/>
</dbReference>
<dbReference type="OrthoDB" id="1792at2759"/>
<dbReference type="GO" id="GO:0006886">
    <property type="term" value="P:intracellular protein transport"/>
    <property type="evidence" value="ECO:0007669"/>
    <property type="project" value="InterPro"/>
</dbReference>
<protein>
    <submittedName>
        <fullName evidence="3">Vacuolar protein sorting-associated protein 16</fullName>
    </submittedName>
</protein>
<dbReference type="GO" id="GO:0042144">
    <property type="term" value="P:vacuole fusion, non-autophagic"/>
    <property type="evidence" value="ECO:0007669"/>
    <property type="project" value="TreeGrafter"/>
</dbReference>
<evidence type="ECO:0000313" key="4">
    <source>
        <dbReference type="Proteomes" id="UP000314294"/>
    </source>
</evidence>
<sequence length="135" mass="14886">MATAQRQSSTDHEPRPGPVSPAQTTNRDPDQLVQQRPLTRTREPVSSAETTNPDQGTTLLREPHKRSPSSRPQLEIYSSSGVGIASFPWKSGPVVHLGWTVSDELLCIQEDGSVLIYDLFGSFKRHFSMGQVSVN</sequence>
<dbReference type="AlphaFoldDB" id="A0A4Z2EH82"/>
<dbReference type="EMBL" id="SRLO01007396">
    <property type="protein sequence ID" value="TNN28031.1"/>
    <property type="molecule type" value="Genomic_DNA"/>
</dbReference>
<dbReference type="Proteomes" id="UP000314294">
    <property type="component" value="Unassembled WGS sequence"/>
</dbReference>
<comment type="caution">
    <text evidence="3">The sequence shown here is derived from an EMBL/GenBank/DDBJ whole genome shotgun (WGS) entry which is preliminary data.</text>
</comment>
<dbReference type="PANTHER" id="PTHR12811">
    <property type="entry name" value="VACUOLAR PROTEIN SORTING VPS16"/>
    <property type="match status" value="1"/>
</dbReference>
<feature type="compositionally biased region" description="Polar residues" evidence="1">
    <location>
        <begin position="21"/>
        <end position="38"/>
    </location>
</feature>
<dbReference type="GO" id="GO:0016197">
    <property type="term" value="P:endosomal transport"/>
    <property type="evidence" value="ECO:0007669"/>
    <property type="project" value="TreeGrafter"/>
</dbReference>
<feature type="region of interest" description="Disordered" evidence="1">
    <location>
        <begin position="1"/>
        <end position="74"/>
    </location>
</feature>
<dbReference type="InterPro" id="IPR006926">
    <property type="entry name" value="Vps16_N"/>
</dbReference>
<feature type="domain" description="Vps16 N-terminal" evidence="2">
    <location>
        <begin position="59"/>
        <end position="132"/>
    </location>
</feature>
<dbReference type="GO" id="GO:0030897">
    <property type="term" value="C:HOPS complex"/>
    <property type="evidence" value="ECO:0007669"/>
    <property type="project" value="TreeGrafter"/>
</dbReference>
<reference evidence="3 4" key="1">
    <citation type="submission" date="2019-03" db="EMBL/GenBank/DDBJ databases">
        <title>First draft genome of Liparis tanakae, snailfish: a comprehensive survey of snailfish specific genes.</title>
        <authorList>
            <person name="Kim W."/>
            <person name="Song I."/>
            <person name="Jeong J.-H."/>
            <person name="Kim D."/>
            <person name="Kim S."/>
            <person name="Ryu S."/>
            <person name="Song J.Y."/>
            <person name="Lee S.K."/>
        </authorList>
    </citation>
    <scope>NUCLEOTIDE SEQUENCE [LARGE SCALE GENOMIC DNA]</scope>
    <source>
        <tissue evidence="3">Muscle</tissue>
    </source>
</reference>
<name>A0A4Z2EH82_9TELE</name>
<accession>A0A4Z2EH82</accession>
<proteinExistence type="predicted"/>
<gene>
    <name evidence="3" type="primary">VPS16_1</name>
    <name evidence="3" type="ORF">EYF80_061821</name>
</gene>
<evidence type="ECO:0000259" key="2">
    <source>
        <dbReference type="Pfam" id="PF04841"/>
    </source>
</evidence>
<dbReference type="GO" id="GO:0005765">
    <property type="term" value="C:lysosomal membrane"/>
    <property type="evidence" value="ECO:0007669"/>
    <property type="project" value="TreeGrafter"/>
</dbReference>
<dbReference type="PANTHER" id="PTHR12811:SF0">
    <property type="entry name" value="VACUOLAR PROTEIN SORTING-ASSOCIATED PROTEIN 16 HOMOLOG"/>
    <property type="match status" value="1"/>
</dbReference>
<organism evidence="3 4">
    <name type="scientific">Liparis tanakae</name>
    <name type="common">Tanaka's snailfish</name>
    <dbReference type="NCBI Taxonomy" id="230148"/>
    <lineage>
        <taxon>Eukaryota</taxon>
        <taxon>Metazoa</taxon>
        <taxon>Chordata</taxon>
        <taxon>Craniata</taxon>
        <taxon>Vertebrata</taxon>
        <taxon>Euteleostomi</taxon>
        <taxon>Actinopterygii</taxon>
        <taxon>Neopterygii</taxon>
        <taxon>Teleostei</taxon>
        <taxon>Neoteleostei</taxon>
        <taxon>Acanthomorphata</taxon>
        <taxon>Eupercaria</taxon>
        <taxon>Perciformes</taxon>
        <taxon>Cottioidei</taxon>
        <taxon>Cottales</taxon>
        <taxon>Liparidae</taxon>
        <taxon>Liparis</taxon>
    </lineage>
</organism>
<dbReference type="GO" id="GO:0003779">
    <property type="term" value="F:actin binding"/>
    <property type="evidence" value="ECO:0007669"/>
    <property type="project" value="TreeGrafter"/>
</dbReference>
<evidence type="ECO:0000313" key="3">
    <source>
        <dbReference type="EMBL" id="TNN28031.1"/>
    </source>
</evidence>